<gene>
    <name evidence="1" type="ORF">MBBAR_10c00810</name>
</gene>
<name>A0A1V6N1Z8_METAZ</name>
<sequence>MNCKACNHYKTGICEPTELIEDPTLYCELDTNNKRGIPHKYRAGNYGTKWGFR</sequence>
<comment type="caution">
    <text evidence="1">The sequence shown here is derived from an EMBL/GenBank/DDBJ whole genome shotgun (WGS) entry which is preliminary data.</text>
</comment>
<proteinExistence type="predicted"/>
<dbReference type="Proteomes" id="UP000191661">
    <property type="component" value="Unassembled WGS sequence"/>
</dbReference>
<evidence type="ECO:0000313" key="2">
    <source>
        <dbReference type="Proteomes" id="UP000191661"/>
    </source>
</evidence>
<evidence type="ECO:0000313" key="1">
    <source>
        <dbReference type="EMBL" id="OQD58740.1"/>
    </source>
</evidence>
<protein>
    <submittedName>
        <fullName evidence="1">Uncharacterized protein</fullName>
    </submittedName>
</protein>
<dbReference type="AlphaFoldDB" id="A0A1V6N1Z8"/>
<accession>A0A1V6N1Z8</accession>
<reference evidence="1 2" key="1">
    <citation type="submission" date="2014-12" db="EMBL/GenBank/DDBJ databases">
        <title>Genome sequence of Methanobrevibacter arboriphilicus DH1, DSM1125.</title>
        <authorList>
            <person name="Poehlein A."/>
            <person name="Thauer R.K."/>
            <person name="Seedorf H."/>
            <person name="Daniel R."/>
        </authorList>
    </citation>
    <scope>NUCLEOTIDE SEQUENCE [LARGE SCALE GENOMIC DNA]</scope>
    <source>
        <strain evidence="1 2">DH1</strain>
    </source>
</reference>
<organism evidence="1 2">
    <name type="scientific">Methanobrevibacter arboriphilus JCM 13429 = DSM 1125</name>
    <dbReference type="NCBI Taxonomy" id="1300164"/>
    <lineage>
        <taxon>Archaea</taxon>
        <taxon>Methanobacteriati</taxon>
        <taxon>Methanobacteriota</taxon>
        <taxon>Methanomada group</taxon>
        <taxon>Methanobacteria</taxon>
        <taxon>Methanobacteriales</taxon>
        <taxon>Methanobacteriaceae</taxon>
        <taxon>Methanobrevibacter</taxon>
    </lineage>
</organism>
<dbReference type="EMBL" id="JXMW01000010">
    <property type="protein sequence ID" value="OQD58740.1"/>
    <property type="molecule type" value="Genomic_DNA"/>
</dbReference>
<keyword evidence="2" id="KW-1185">Reference proteome</keyword>
<dbReference type="RefSeq" id="WP_158082547.1">
    <property type="nucleotide sequence ID" value="NZ_BBET01000002.1"/>
</dbReference>